<dbReference type="Pfam" id="PF01827">
    <property type="entry name" value="FTH"/>
    <property type="match status" value="1"/>
</dbReference>
<dbReference type="AlphaFoldDB" id="A0A6A5H9M7"/>
<name>A0A6A5H9M7_CAERE</name>
<dbReference type="KEGG" id="crq:GCK72_011399"/>
<evidence type="ECO:0000313" key="3">
    <source>
        <dbReference type="Proteomes" id="UP000483820"/>
    </source>
</evidence>
<reference evidence="2 3" key="1">
    <citation type="submission" date="2019-12" db="EMBL/GenBank/DDBJ databases">
        <title>Chromosome-level assembly of the Caenorhabditis remanei genome.</title>
        <authorList>
            <person name="Teterina A.A."/>
            <person name="Willis J.H."/>
            <person name="Phillips P.C."/>
        </authorList>
    </citation>
    <scope>NUCLEOTIDE SEQUENCE [LARGE SCALE GENOMIC DNA]</scope>
    <source>
        <strain evidence="2 3">PX506</strain>
        <tissue evidence="2">Whole organism</tissue>
    </source>
</reference>
<proteinExistence type="predicted"/>
<accession>A0A6A5H9M7</accession>
<dbReference type="InterPro" id="IPR040161">
    <property type="entry name" value="FB224"/>
</dbReference>
<dbReference type="PANTHER" id="PTHR23015">
    <property type="entry name" value="UNCHARACTERIZED C.ELEGANS PROTEIN"/>
    <property type="match status" value="1"/>
</dbReference>
<dbReference type="GO" id="GO:0045087">
    <property type="term" value="P:innate immune response"/>
    <property type="evidence" value="ECO:0007669"/>
    <property type="project" value="TreeGrafter"/>
</dbReference>
<evidence type="ECO:0000313" key="2">
    <source>
        <dbReference type="EMBL" id="KAF1763133.1"/>
    </source>
</evidence>
<evidence type="ECO:0000259" key="1">
    <source>
        <dbReference type="Pfam" id="PF01827"/>
    </source>
</evidence>
<comment type="caution">
    <text evidence="2">The sequence shown here is derived from an EMBL/GenBank/DDBJ whole genome shotgun (WGS) entry which is preliminary data.</text>
</comment>
<dbReference type="PANTHER" id="PTHR23015:SF4">
    <property type="entry name" value="DUF38 DOMAIN-CONTAINING PROTEIN-RELATED"/>
    <property type="match status" value="1"/>
</dbReference>
<organism evidence="2 3">
    <name type="scientific">Caenorhabditis remanei</name>
    <name type="common">Caenorhabditis vulgaris</name>
    <dbReference type="NCBI Taxonomy" id="31234"/>
    <lineage>
        <taxon>Eukaryota</taxon>
        <taxon>Metazoa</taxon>
        <taxon>Ecdysozoa</taxon>
        <taxon>Nematoda</taxon>
        <taxon>Chromadorea</taxon>
        <taxon>Rhabditida</taxon>
        <taxon>Rhabditina</taxon>
        <taxon>Rhabditomorpha</taxon>
        <taxon>Rhabditoidea</taxon>
        <taxon>Rhabditidae</taxon>
        <taxon>Peloderinae</taxon>
        <taxon>Caenorhabditis</taxon>
    </lineage>
</organism>
<protein>
    <recommendedName>
        <fullName evidence="1">DUF38 domain-containing protein</fullName>
    </recommendedName>
</protein>
<feature type="domain" description="DUF38" evidence="1">
    <location>
        <begin position="153"/>
        <end position="290"/>
    </location>
</feature>
<dbReference type="RefSeq" id="XP_053587999.1">
    <property type="nucleotide sequence ID" value="XM_053728422.1"/>
</dbReference>
<sequence length="314" mass="37040">MSLVFNLDVVVEDENPEVTLAQILNVPDFVEKYLDIDTKLCLRATCTIIREIINKKQLYIDCLNYKCNGKIIEISTNRGFNVSYEIIKKGLIVKYWNKEKVINTNNDEENVERIQRDLMSILCSEKLRIDTFGIEDNVTTEYHHEPHIGMIVLKNTLNQVPNKLKIKSLEYFVEELDEVLLETLKTIDPENLEFLKLRVTPFMYNCTPIWRDVYNLEQWKRLKTIDVRFPQLKVPHITRFFTHVENVHLKTDYFNGFIDCGPVHHFVMELIDKLLENSTLKQLKIRVDEAMSDTDFEDINESLQQYNTSNVPYP</sequence>
<dbReference type="GeneID" id="9806282"/>
<dbReference type="Proteomes" id="UP000483820">
    <property type="component" value="Chromosome III"/>
</dbReference>
<dbReference type="InterPro" id="IPR002900">
    <property type="entry name" value="DUF38/FTH_CAE_spp"/>
</dbReference>
<dbReference type="CTD" id="9806282"/>
<gene>
    <name evidence="2" type="ORF">GCK72_011399</name>
</gene>
<dbReference type="EMBL" id="WUAV01000003">
    <property type="protein sequence ID" value="KAF1763133.1"/>
    <property type="molecule type" value="Genomic_DNA"/>
</dbReference>